<evidence type="ECO:0000313" key="7">
    <source>
        <dbReference type="Proteomes" id="UP001445335"/>
    </source>
</evidence>
<sequence length="131" mass="13985">MRRTCGALWRASQRRRQVTGLGLVLEDAAAPGSCELLGQRAAAGRGWSSQCGTRAAKQFSRQAYDSGVVIAVCPGCQGRHLLADRKGWFGTKGSVEENLAERGEGVVRKRGDGTEEILLEDLVGWSKAAPG</sequence>
<keyword evidence="7" id="KW-1185">Reference proteome</keyword>
<dbReference type="PANTHER" id="PTHR20922">
    <property type="entry name" value="DNL-TYPE ZINC FINGER PROTEIN"/>
    <property type="match status" value="1"/>
</dbReference>
<keyword evidence="2 4" id="KW-0863">Zinc-finger</keyword>
<accession>A0AAW1QLD7</accession>
<dbReference type="GO" id="GO:0006457">
    <property type="term" value="P:protein folding"/>
    <property type="evidence" value="ECO:0007669"/>
    <property type="project" value="TreeGrafter"/>
</dbReference>
<evidence type="ECO:0000256" key="1">
    <source>
        <dbReference type="ARBA" id="ARBA00022723"/>
    </source>
</evidence>
<gene>
    <name evidence="6" type="ORF">WJX81_007761</name>
</gene>
<evidence type="ECO:0000313" key="6">
    <source>
        <dbReference type="EMBL" id="KAK9822254.1"/>
    </source>
</evidence>
<keyword evidence="1" id="KW-0479">Metal-binding</keyword>
<dbReference type="Pfam" id="PF05180">
    <property type="entry name" value="zf-DNL"/>
    <property type="match status" value="1"/>
</dbReference>
<evidence type="ECO:0000256" key="3">
    <source>
        <dbReference type="ARBA" id="ARBA00022833"/>
    </source>
</evidence>
<dbReference type="GO" id="GO:0051087">
    <property type="term" value="F:protein-folding chaperone binding"/>
    <property type="evidence" value="ECO:0007669"/>
    <property type="project" value="TreeGrafter"/>
</dbReference>
<dbReference type="Proteomes" id="UP001445335">
    <property type="component" value="Unassembled WGS sequence"/>
</dbReference>
<evidence type="ECO:0000256" key="4">
    <source>
        <dbReference type="PROSITE-ProRule" id="PRU00834"/>
    </source>
</evidence>
<dbReference type="InterPro" id="IPR007853">
    <property type="entry name" value="Znf_DNL-typ"/>
</dbReference>
<dbReference type="GO" id="GO:0008270">
    <property type="term" value="F:zinc ion binding"/>
    <property type="evidence" value="ECO:0007669"/>
    <property type="project" value="UniProtKB-KW"/>
</dbReference>
<dbReference type="PROSITE" id="PS51501">
    <property type="entry name" value="ZF_DNL"/>
    <property type="match status" value="1"/>
</dbReference>
<dbReference type="EMBL" id="JALJOU010000089">
    <property type="protein sequence ID" value="KAK9822254.1"/>
    <property type="molecule type" value="Genomic_DNA"/>
</dbReference>
<dbReference type="GO" id="GO:0030150">
    <property type="term" value="P:protein import into mitochondrial matrix"/>
    <property type="evidence" value="ECO:0007669"/>
    <property type="project" value="TreeGrafter"/>
</dbReference>
<organism evidence="6 7">
    <name type="scientific">Elliptochloris bilobata</name>
    <dbReference type="NCBI Taxonomy" id="381761"/>
    <lineage>
        <taxon>Eukaryota</taxon>
        <taxon>Viridiplantae</taxon>
        <taxon>Chlorophyta</taxon>
        <taxon>core chlorophytes</taxon>
        <taxon>Trebouxiophyceae</taxon>
        <taxon>Trebouxiophyceae incertae sedis</taxon>
        <taxon>Elliptochloris clade</taxon>
        <taxon>Elliptochloris</taxon>
    </lineage>
</organism>
<reference evidence="6 7" key="1">
    <citation type="journal article" date="2024" name="Nat. Commun.">
        <title>Phylogenomics reveals the evolutionary origins of lichenization in chlorophyte algae.</title>
        <authorList>
            <person name="Puginier C."/>
            <person name="Libourel C."/>
            <person name="Otte J."/>
            <person name="Skaloud P."/>
            <person name="Haon M."/>
            <person name="Grisel S."/>
            <person name="Petersen M."/>
            <person name="Berrin J.G."/>
            <person name="Delaux P.M."/>
            <person name="Dal Grande F."/>
            <person name="Keller J."/>
        </authorList>
    </citation>
    <scope>NUCLEOTIDE SEQUENCE [LARGE SCALE GENOMIC DNA]</scope>
    <source>
        <strain evidence="6 7">SAG 245.80</strain>
    </source>
</reference>
<evidence type="ECO:0000256" key="2">
    <source>
        <dbReference type="ARBA" id="ARBA00022771"/>
    </source>
</evidence>
<dbReference type="AlphaFoldDB" id="A0AAW1QLD7"/>
<keyword evidence="3" id="KW-0862">Zinc</keyword>
<proteinExistence type="predicted"/>
<evidence type="ECO:0000259" key="5">
    <source>
        <dbReference type="PROSITE" id="PS51501"/>
    </source>
</evidence>
<dbReference type="PANTHER" id="PTHR20922:SF13">
    <property type="entry name" value="DNL-TYPE ZINC FINGER PROTEIN"/>
    <property type="match status" value="1"/>
</dbReference>
<dbReference type="GO" id="GO:0050821">
    <property type="term" value="P:protein stabilization"/>
    <property type="evidence" value="ECO:0007669"/>
    <property type="project" value="TreeGrafter"/>
</dbReference>
<protein>
    <recommendedName>
        <fullName evidence="5">DNL-type domain-containing protein</fullName>
    </recommendedName>
</protein>
<dbReference type="GO" id="GO:0005739">
    <property type="term" value="C:mitochondrion"/>
    <property type="evidence" value="ECO:0007669"/>
    <property type="project" value="TreeGrafter"/>
</dbReference>
<dbReference type="InterPro" id="IPR024158">
    <property type="entry name" value="Mt_import_TIM15"/>
</dbReference>
<name>A0AAW1QLD7_9CHLO</name>
<comment type="caution">
    <text evidence="6">The sequence shown here is derived from an EMBL/GenBank/DDBJ whole genome shotgun (WGS) entry which is preliminary data.</text>
</comment>
<feature type="domain" description="DNL-type" evidence="5">
    <location>
        <begin position="37"/>
        <end position="131"/>
    </location>
</feature>